<feature type="domain" description="DUF3347" evidence="2">
    <location>
        <begin position="152"/>
        <end position="241"/>
    </location>
</feature>
<gene>
    <name evidence="3" type="ORF">SAMN05444363_2041</name>
</gene>
<dbReference type="InterPro" id="IPR021782">
    <property type="entry name" value="DUF3347"/>
</dbReference>
<keyword evidence="4" id="KW-1185">Reference proteome</keyword>
<dbReference type="Pfam" id="PF11827">
    <property type="entry name" value="DUF3347"/>
    <property type="match status" value="1"/>
</dbReference>
<evidence type="ECO:0000256" key="1">
    <source>
        <dbReference type="SAM" id="SignalP"/>
    </source>
</evidence>
<dbReference type="OrthoDB" id="5513217at2"/>
<keyword evidence="1" id="KW-0732">Signal</keyword>
<feature type="signal peptide" evidence="1">
    <location>
        <begin position="1"/>
        <end position="23"/>
    </location>
</feature>
<reference evidence="4" key="1">
    <citation type="submission" date="2016-11" db="EMBL/GenBank/DDBJ databases">
        <authorList>
            <person name="Varghese N."/>
            <person name="Submissions S."/>
        </authorList>
    </citation>
    <scope>NUCLEOTIDE SEQUENCE [LARGE SCALE GENOMIC DNA]</scope>
    <source>
        <strain evidence="4">DSM 18829</strain>
    </source>
</reference>
<dbReference type="EMBL" id="FQZI01000003">
    <property type="protein sequence ID" value="SHI90666.1"/>
    <property type="molecule type" value="Genomic_DNA"/>
</dbReference>
<dbReference type="InterPro" id="IPR006121">
    <property type="entry name" value="HMA_dom"/>
</dbReference>
<organism evidence="3 4">
    <name type="scientific">Flavobacterium terrae</name>
    <dbReference type="NCBI Taxonomy" id="415425"/>
    <lineage>
        <taxon>Bacteria</taxon>
        <taxon>Pseudomonadati</taxon>
        <taxon>Bacteroidota</taxon>
        <taxon>Flavobacteriia</taxon>
        <taxon>Flavobacteriales</taxon>
        <taxon>Flavobacteriaceae</taxon>
        <taxon>Flavobacterium</taxon>
    </lineage>
</organism>
<dbReference type="CDD" id="cd00371">
    <property type="entry name" value="HMA"/>
    <property type="match status" value="1"/>
</dbReference>
<name>A0A1M6EZ31_9FLAO</name>
<feature type="chain" id="PRO_5012974533" evidence="1">
    <location>
        <begin position="24"/>
        <end position="288"/>
    </location>
</feature>
<evidence type="ECO:0000313" key="3">
    <source>
        <dbReference type="EMBL" id="SHI90666.1"/>
    </source>
</evidence>
<dbReference type="InterPro" id="IPR036163">
    <property type="entry name" value="HMA_dom_sf"/>
</dbReference>
<proteinExistence type="predicted"/>
<accession>A0A1M6EZ31</accession>
<dbReference type="PROSITE" id="PS51257">
    <property type="entry name" value="PROKAR_LIPOPROTEIN"/>
    <property type="match status" value="1"/>
</dbReference>
<dbReference type="AlphaFoldDB" id="A0A1M6EZ31"/>
<evidence type="ECO:0000313" key="4">
    <source>
        <dbReference type="Proteomes" id="UP000184488"/>
    </source>
</evidence>
<dbReference type="STRING" id="415425.SAMN05444363_2041"/>
<sequence length="288" mass="32795">MKNSIQNIVLLLSLALFSVSCEAQIKNEKKETVKISGNCEMCEETIEKAGNLKKVASIDWNKDTKLANISYDEKKTNKEEILKRIALAGYDSESFLAPDDVYKNLPQCCQYKREFKKEVVKASINETAHNHEDHVKTETVGVKQEKNQLEKVYGNYFQLKDALVSSDGNKASEVSKSMVVAISQVKMELLDNEVHMVWMKVLKDLTEDAEHIGETKDLKHQRDHFMTLSKNVYALLKAEKLNKPVYYQFCPMANDGKGANWLSYENAVKNPYYGSMMLNCGKTVETLK</sequence>
<dbReference type="GO" id="GO:0046872">
    <property type="term" value="F:metal ion binding"/>
    <property type="evidence" value="ECO:0007669"/>
    <property type="project" value="InterPro"/>
</dbReference>
<dbReference type="SUPFAM" id="SSF55008">
    <property type="entry name" value="HMA, heavy metal-associated domain"/>
    <property type="match status" value="1"/>
</dbReference>
<dbReference type="RefSeq" id="WP_073311011.1">
    <property type="nucleotide sequence ID" value="NZ_FQZI01000003.1"/>
</dbReference>
<evidence type="ECO:0000259" key="2">
    <source>
        <dbReference type="Pfam" id="PF11827"/>
    </source>
</evidence>
<protein>
    <submittedName>
        <fullName evidence="3">Copper chaperone CopZ</fullName>
    </submittedName>
</protein>
<dbReference type="Proteomes" id="UP000184488">
    <property type="component" value="Unassembled WGS sequence"/>
</dbReference>
<dbReference type="Gene3D" id="3.30.70.100">
    <property type="match status" value="1"/>
</dbReference>